<keyword evidence="1" id="KW-0472">Membrane</keyword>
<dbReference type="Proteomes" id="UP001500133">
    <property type="component" value="Unassembled WGS sequence"/>
</dbReference>
<evidence type="ECO:0000259" key="2">
    <source>
        <dbReference type="Pfam" id="PF09851"/>
    </source>
</evidence>
<reference evidence="4" key="1">
    <citation type="journal article" date="2019" name="Int. J. Syst. Evol. Microbiol.">
        <title>The Global Catalogue of Microorganisms (GCM) 10K type strain sequencing project: providing services to taxonomists for standard genome sequencing and annotation.</title>
        <authorList>
            <consortium name="The Broad Institute Genomics Platform"/>
            <consortium name="The Broad Institute Genome Sequencing Center for Infectious Disease"/>
            <person name="Wu L."/>
            <person name="Ma J."/>
        </authorList>
    </citation>
    <scope>NUCLEOTIDE SEQUENCE [LARGE SCALE GENOMIC DNA]</scope>
    <source>
        <strain evidence="4">JCM 16914</strain>
    </source>
</reference>
<dbReference type="InterPro" id="IPR018649">
    <property type="entry name" value="SHOCT"/>
</dbReference>
<dbReference type="EMBL" id="BAAAZT010000077">
    <property type="protein sequence ID" value="GAA3911475.1"/>
    <property type="molecule type" value="Genomic_DNA"/>
</dbReference>
<sequence length="84" mass="9662">MWGNMMTHMGGHSWGHMLLGGAMMVLFWGGVITLVIFLVRGLTSRRRHTASRPSSSALELLEQRYARGEIDRQEYEARRRDLES</sequence>
<keyword evidence="1" id="KW-0812">Transmembrane</keyword>
<dbReference type="Pfam" id="PF09851">
    <property type="entry name" value="SHOCT"/>
    <property type="match status" value="1"/>
</dbReference>
<organism evidence="3 4">
    <name type="scientific">Halomonas cibimaris</name>
    <dbReference type="NCBI Taxonomy" id="657012"/>
    <lineage>
        <taxon>Bacteria</taxon>
        <taxon>Pseudomonadati</taxon>
        <taxon>Pseudomonadota</taxon>
        <taxon>Gammaproteobacteria</taxon>
        <taxon>Oceanospirillales</taxon>
        <taxon>Halomonadaceae</taxon>
        <taxon>Halomonas</taxon>
    </lineage>
</organism>
<evidence type="ECO:0000313" key="3">
    <source>
        <dbReference type="EMBL" id="GAA3911475.1"/>
    </source>
</evidence>
<evidence type="ECO:0000313" key="4">
    <source>
        <dbReference type="Proteomes" id="UP001500133"/>
    </source>
</evidence>
<accession>A0ABP7M4D0</accession>
<protein>
    <submittedName>
        <fullName evidence="3">SHOCT domain-containing protein</fullName>
    </submittedName>
</protein>
<gene>
    <name evidence="3" type="ORF">GCM10022228_23600</name>
</gene>
<proteinExistence type="predicted"/>
<comment type="caution">
    <text evidence="3">The sequence shown here is derived from an EMBL/GenBank/DDBJ whole genome shotgun (WGS) entry which is preliminary data.</text>
</comment>
<keyword evidence="4" id="KW-1185">Reference proteome</keyword>
<name>A0ABP7M4D0_9GAMM</name>
<evidence type="ECO:0000256" key="1">
    <source>
        <dbReference type="SAM" id="Phobius"/>
    </source>
</evidence>
<feature type="domain" description="SHOCT" evidence="2">
    <location>
        <begin position="57"/>
        <end position="82"/>
    </location>
</feature>
<feature type="transmembrane region" description="Helical" evidence="1">
    <location>
        <begin position="14"/>
        <end position="39"/>
    </location>
</feature>
<keyword evidence="1" id="KW-1133">Transmembrane helix</keyword>